<evidence type="ECO:0008006" key="3">
    <source>
        <dbReference type="Google" id="ProtNLM"/>
    </source>
</evidence>
<name>K3XMI4_SETIT</name>
<protein>
    <recommendedName>
        <fullName evidence="3">Serine protease</fullName>
    </recommendedName>
</protein>
<dbReference type="OMA" id="KAVWVNT"/>
<evidence type="ECO:0000313" key="2">
    <source>
        <dbReference type="Proteomes" id="UP000004995"/>
    </source>
</evidence>
<dbReference type="InParanoid" id="K3XMI4"/>
<reference evidence="2" key="1">
    <citation type="journal article" date="2012" name="Nat. Biotechnol.">
        <title>Reference genome sequence of the model plant Setaria.</title>
        <authorList>
            <person name="Bennetzen J.L."/>
            <person name="Schmutz J."/>
            <person name="Wang H."/>
            <person name="Percifield R."/>
            <person name="Hawkins J."/>
            <person name="Pontaroli A.C."/>
            <person name="Estep M."/>
            <person name="Feng L."/>
            <person name="Vaughn J.N."/>
            <person name="Grimwood J."/>
            <person name="Jenkins J."/>
            <person name="Barry K."/>
            <person name="Lindquist E."/>
            <person name="Hellsten U."/>
            <person name="Deshpande S."/>
            <person name="Wang X."/>
            <person name="Wu X."/>
            <person name="Mitros T."/>
            <person name="Triplett J."/>
            <person name="Yang X."/>
            <person name="Ye C.Y."/>
            <person name="Mauro-Herrera M."/>
            <person name="Wang L."/>
            <person name="Li P."/>
            <person name="Sharma M."/>
            <person name="Sharma R."/>
            <person name="Ronald P.C."/>
            <person name="Panaud O."/>
            <person name="Kellogg E.A."/>
            <person name="Brutnell T.P."/>
            <person name="Doust A.N."/>
            <person name="Tuskan G.A."/>
            <person name="Rokhsar D."/>
            <person name="Devos K.M."/>
        </authorList>
    </citation>
    <scope>NUCLEOTIDE SEQUENCE [LARGE SCALE GENOMIC DNA]</scope>
    <source>
        <strain evidence="2">cv. Yugu1</strain>
    </source>
</reference>
<proteinExistence type="predicted"/>
<dbReference type="InterPro" id="IPR009003">
    <property type="entry name" value="Peptidase_S1_PA"/>
</dbReference>
<dbReference type="SUPFAM" id="SSF50494">
    <property type="entry name" value="Trypsin-like serine proteases"/>
    <property type="match status" value="1"/>
</dbReference>
<dbReference type="Proteomes" id="UP000004995">
    <property type="component" value="Unassembled WGS sequence"/>
</dbReference>
<dbReference type="Gene3D" id="2.40.10.120">
    <property type="match status" value="1"/>
</dbReference>
<organism evidence="1 2">
    <name type="scientific">Setaria italica</name>
    <name type="common">Foxtail millet</name>
    <name type="synonym">Panicum italicum</name>
    <dbReference type="NCBI Taxonomy" id="4555"/>
    <lineage>
        <taxon>Eukaryota</taxon>
        <taxon>Viridiplantae</taxon>
        <taxon>Streptophyta</taxon>
        <taxon>Embryophyta</taxon>
        <taxon>Tracheophyta</taxon>
        <taxon>Spermatophyta</taxon>
        <taxon>Magnoliopsida</taxon>
        <taxon>Liliopsida</taxon>
        <taxon>Poales</taxon>
        <taxon>Poaceae</taxon>
        <taxon>PACMAD clade</taxon>
        <taxon>Panicoideae</taxon>
        <taxon>Panicodae</taxon>
        <taxon>Paniceae</taxon>
        <taxon>Cenchrinae</taxon>
        <taxon>Setaria</taxon>
    </lineage>
</organism>
<dbReference type="EMBL" id="AGNK02002793">
    <property type="status" value="NOT_ANNOTATED_CDS"/>
    <property type="molecule type" value="Genomic_DNA"/>
</dbReference>
<dbReference type="EnsemblPlants" id="KQL03769">
    <property type="protein sequence ID" value="KQL03769"/>
    <property type="gene ID" value="SETIT_003107mg"/>
</dbReference>
<accession>K3XMI4</accession>
<dbReference type="HOGENOM" id="CLU_1542723_0_0_1"/>
<dbReference type="Gramene" id="KQL03769">
    <property type="protein sequence ID" value="KQL03769"/>
    <property type="gene ID" value="SETIT_003107mg"/>
</dbReference>
<evidence type="ECO:0000313" key="1">
    <source>
        <dbReference type="EnsemblPlants" id="KQL03769"/>
    </source>
</evidence>
<dbReference type="AlphaFoldDB" id="K3XMI4"/>
<keyword evidence="2" id="KW-1185">Reference proteome</keyword>
<sequence>MRGYHDVWNNSGLVTSVASILKQLLLIMNYDQLPPESIHAKRIEEEHAMSVVRLCIARTKKNKGRGTGFIVVNTANKLVVMTCGHLLNEWVRGTKVGVTFHDMRDASAKAVWVNTEKEVALLLIDTPSNPEFSTYPAINFSYDDIRVGDFLVTLGHPHGMRGYHDVWNNFGLVT</sequence>
<dbReference type="Pfam" id="PF13365">
    <property type="entry name" value="Trypsin_2"/>
    <property type="match status" value="1"/>
</dbReference>
<dbReference type="eggNOG" id="ENOG502R58B">
    <property type="taxonomic scope" value="Eukaryota"/>
</dbReference>
<reference evidence="1" key="2">
    <citation type="submission" date="2018-08" db="UniProtKB">
        <authorList>
            <consortium name="EnsemblPlants"/>
        </authorList>
    </citation>
    <scope>IDENTIFICATION</scope>
    <source>
        <strain evidence="1">Yugu1</strain>
    </source>
</reference>